<name>A0A5J9TVF1_9POAL</name>
<evidence type="ECO:0000313" key="2">
    <source>
        <dbReference type="Proteomes" id="UP000324897"/>
    </source>
</evidence>
<proteinExistence type="predicted"/>
<keyword evidence="2" id="KW-1185">Reference proteome</keyword>
<accession>A0A5J9TVF1</accession>
<protein>
    <submittedName>
        <fullName evidence="1">Uncharacterized protein</fullName>
    </submittedName>
</protein>
<feature type="non-terminal residue" evidence="1">
    <location>
        <position position="68"/>
    </location>
</feature>
<comment type="caution">
    <text evidence="1">The sequence shown here is derived from an EMBL/GenBank/DDBJ whole genome shotgun (WGS) entry which is preliminary data.</text>
</comment>
<dbReference type="EMBL" id="RWGY01000031">
    <property type="protein sequence ID" value="TVU15349.1"/>
    <property type="molecule type" value="Genomic_DNA"/>
</dbReference>
<gene>
    <name evidence="1" type="ORF">EJB05_38867</name>
</gene>
<organism evidence="1 2">
    <name type="scientific">Eragrostis curvula</name>
    <name type="common">weeping love grass</name>
    <dbReference type="NCBI Taxonomy" id="38414"/>
    <lineage>
        <taxon>Eukaryota</taxon>
        <taxon>Viridiplantae</taxon>
        <taxon>Streptophyta</taxon>
        <taxon>Embryophyta</taxon>
        <taxon>Tracheophyta</taxon>
        <taxon>Spermatophyta</taxon>
        <taxon>Magnoliopsida</taxon>
        <taxon>Liliopsida</taxon>
        <taxon>Poales</taxon>
        <taxon>Poaceae</taxon>
        <taxon>PACMAD clade</taxon>
        <taxon>Chloridoideae</taxon>
        <taxon>Eragrostideae</taxon>
        <taxon>Eragrostidinae</taxon>
        <taxon>Eragrostis</taxon>
    </lineage>
</organism>
<dbReference type="Proteomes" id="UP000324897">
    <property type="component" value="Unassembled WGS sequence"/>
</dbReference>
<evidence type="ECO:0000313" key="1">
    <source>
        <dbReference type="EMBL" id="TVU15349.1"/>
    </source>
</evidence>
<dbReference type="Gramene" id="TVU15349">
    <property type="protein sequence ID" value="TVU15349"/>
    <property type="gene ID" value="EJB05_38867"/>
</dbReference>
<feature type="non-terminal residue" evidence="1">
    <location>
        <position position="1"/>
    </location>
</feature>
<dbReference type="AlphaFoldDB" id="A0A5J9TVF1"/>
<sequence length="68" mass="7694">MDRDQRLCQGVQNTALAGIAEQLDYAASGCNNNSLWEKWGALDWNKTVHQHQGKIILEPDRPEAEAMR</sequence>
<reference evidence="1 2" key="1">
    <citation type="journal article" date="2019" name="Sci. Rep.">
        <title>A high-quality genome of Eragrostis curvula grass provides insights into Poaceae evolution and supports new strategies to enhance forage quality.</title>
        <authorList>
            <person name="Carballo J."/>
            <person name="Santos B.A.C.M."/>
            <person name="Zappacosta D."/>
            <person name="Garbus I."/>
            <person name="Selva J.P."/>
            <person name="Gallo C.A."/>
            <person name="Diaz A."/>
            <person name="Albertini E."/>
            <person name="Caccamo M."/>
            <person name="Echenique V."/>
        </authorList>
    </citation>
    <scope>NUCLEOTIDE SEQUENCE [LARGE SCALE GENOMIC DNA]</scope>
    <source>
        <strain evidence="2">cv. Victoria</strain>
        <tissue evidence="1">Leaf</tissue>
    </source>
</reference>